<dbReference type="SUPFAM" id="SSF55486">
    <property type="entry name" value="Metalloproteases ('zincins'), catalytic domain"/>
    <property type="match status" value="1"/>
</dbReference>
<proteinExistence type="predicted"/>
<reference evidence="1" key="1">
    <citation type="submission" date="2013-08" db="EMBL/GenBank/DDBJ databases">
        <authorList>
            <person name="Mendez C."/>
            <person name="Richter M."/>
            <person name="Ferrer M."/>
            <person name="Sanchez J."/>
        </authorList>
    </citation>
    <scope>NUCLEOTIDE SEQUENCE</scope>
</reference>
<gene>
    <name evidence="1" type="ORF">B1B_12986</name>
</gene>
<dbReference type="AlphaFoldDB" id="T0ZMF9"/>
<reference evidence="1" key="2">
    <citation type="journal article" date="2014" name="ISME J.">
        <title>Microbial stratification in low pH oxic and suboxic macroscopic growths along an acid mine drainage.</title>
        <authorList>
            <person name="Mendez-Garcia C."/>
            <person name="Mesa V."/>
            <person name="Sprenger R.R."/>
            <person name="Richter M."/>
            <person name="Diez M.S."/>
            <person name="Solano J."/>
            <person name="Bargiela R."/>
            <person name="Golyshina O.V."/>
            <person name="Manteca A."/>
            <person name="Ramos J.L."/>
            <person name="Gallego J.R."/>
            <person name="Llorente I."/>
            <person name="Martins Dos Santos V.A."/>
            <person name="Jensen O.N."/>
            <person name="Pelaez A.I."/>
            <person name="Sanchez J."/>
            <person name="Ferrer M."/>
        </authorList>
    </citation>
    <scope>NUCLEOTIDE SEQUENCE</scope>
</reference>
<dbReference type="GO" id="GO:0008237">
    <property type="term" value="F:metallopeptidase activity"/>
    <property type="evidence" value="ECO:0007669"/>
    <property type="project" value="InterPro"/>
</dbReference>
<sequence length="78" mass="9108">RDYSKVKIDSKKLVENVVNATKLEIRRQISRVGKNVDRKEWGMTPPTVNAYFNPSGNEIVFRRGLFNHPSSIQTWMMQ</sequence>
<dbReference type="InterPro" id="IPR024079">
    <property type="entry name" value="MetalloPept_cat_dom_sf"/>
</dbReference>
<organism evidence="1">
    <name type="scientific">mine drainage metagenome</name>
    <dbReference type="NCBI Taxonomy" id="410659"/>
    <lineage>
        <taxon>unclassified sequences</taxon>
        <taxon>metagenomes</taxon>
        <taxon>ecological metagenomes</taxon>
    </lineage>
</organism>
<evidence type="ECO:0000313" key="1">
    <source>
        <dbReference type="EMBL" id="EQD45627.1"/>
    </source>
</evidence>
<feature type="non-terminal residue" evidence="1">
    <location>
        <position position="1"/>
    </location>
</feature>
<accession>T0ZMF9</accession>
<dbReference type="Gene3D" id="3.40.390.10">
    <property type="entry name" value="Collagenase (Catalytic Domain)"/>
    <property type="match status" value="1"/>
</dbReference>
<name>T0ZMF9_9ZZZZ</name>
<dbReference type="EMBL" id="AUZY01008540">
    <property type="protein sequence ID" value="EQD45627.1"/>
    <property type="molecule type" value="Genomic_DNA"/>
</dbReference>
<comment type="caution">
    <text evidence="1">The sequence shown here is derived from an EMBL/GenBank/DDBJ whole genome shotgun (WGS) entry which is preliminary data.</text>
</comment>
<protein>
    <submittedName>
        <fullName evidence="1">Neprilysin</fullName>
    </submittedName>
</protein>